<protein>
    <submittedName>
        <fullName evidence="2">Uncharacterized protein</fullName>
    </submittedName>
</protein>
<feature type="region of interest" description="Disordered" evidence="1">
    <location>
        <begin position="553"/>
        <end position="618"/>
    </location>
</feature>
<keyword evidence="3" id="KW-1185">Reference proteome</keyword>
<feature type="compositionally biased region" description="Basic and acidic residues" evidence="1">
    <location>
        <begin position="124"/>
        <end position="134"/>
    </location>
</feature>
<feature type="compositionally biased region" description="Low complexity" evidence="1">
    <location>
        <begin position="37"/>
        <end position="47"/>
    </location>
</feature>
<evidence type="ECO:0000256" key="1">
    <source>
        <dbReference type="SAM" id="MobiDB-lite"/>
    </source>
</evidence>
<feature type="compositionally biased region" description="Pro residues" evidence="1">
    <location>
        <begin position="563"/>
        <end position="577"/>
    </location>
</feature>
<feature type="region of interest" description="Disordered" evidence="1">
    <location>
        <begin position="449"/>
        <end position="512"/>
    </location>
</feature>
<feature type="compositionally biased region" description="Pro residues" evidence="1">
    <location>
        <begin position="184"/>
        <end position="194"/>
    </location>
</feature>
<name>A0A6A7C7D5_9PEZI</name>
<feature type="compositionally biased region" description="Basic and acidic residues" evidence="1">
    <location>
        <begin position="1"/>
        <end position="10"/>
    </location>
</feature>
<gene>
    <name evidence="2" type="ORF">K470DRAFT_262801</name>
</gene>
<evidence type="ECO:0000313" key="2">
    <source>
        <dbReference type="EMBL" id="KAF2862578.1"/>
    </source>
</evidence>
<feature type="compositionally biased region" description="Low complexity" evidence="1">
    <location>
        <begin position="591"/>
        <end position="606"/>
    </location>
</feature>
<feature type="region of interest" description="Disordered" evidence="1">
    <location>
        <begin position="1"/>
        <end position="320"/>
    </location>
</feature>
<evidence type="ECO:0000313" key="3">
    <source>
        <dbReference type="Proteomes" id="UP000799421"/>
    </source>
</evidence>
<organism evidence="2 3">
    <name type="scientific">Piedraia hortae CBS 480.64</name>
    <dbReference type="NCBI Taxonomy" id="1314780"/>
    <lineage>
        <taxon>Eukaryota</taxon>
        <taxon>Fungi</taxon>
        <taxon>Dikarya</taxon>
        <taxon>Ascomycota</taxon>
        <taxon>Pezizomycotina</taxon>
        <taxon>Dothideomycetes</taxon>
        <taxon>Dothideomycetidae</taxon>
        <taxon>Capnodiales</taxon>
        <taxon>Piedraiaceae</taxon>
        <taxon>Piedraia</taxon>
    </lineage>
</organism>
<dbReference type="AlphaFoldDB" id="A0A6A7C7D5"/>
<feature type="compositionally biased region" description="Basic and acidic residues" evidence="1">
    <location>
        <begin position="309"/>
        <end position="320"/>
    </location>
</feature>
<dbReference type="Proteomes" id="UP000799421">
    <property type="component" value="Unassembled WGS sequence"/>
</dbReference>
<dbReference type="EMBL" id="MU005965">
    <property type="protein sequence ID" value="KAF2862578.1"/>
    <property type="molecule type" value="Genomic_DNA"/>
</dbReference>
<proteinExistence type="predicted"/>
<accession>A0A6A7C7D5</accession>
<reference evidence="2" key="1">
    <citation type="journal article" date="2020" name="Stud. Mycol.">
        <title>101 Dothideomycetes genomes: a test case for predicting lifestyles and emergence of pathogens.</title>
        <authorList>
            <person name="Haridas S."/>
            <person name="Albert R."/>
            <person name="Binder M."/>
            <person name="Bloem J."/>
            <person name="Labutti K."/>
            <person name="Salamov A."/>
            <person name="Andreopoulos B."/>
            <person name="Baker S."/>
            <person name="Barry K."/>
            <person name="Bills G."/>
            <person name="Bluhm B."/>
            <person name="Cannon C."/>
            <person name="Castanera R."/>
            <person name="Culley D."/>
            <person name="Daum C."/>
            <person name="Ezra D."/>
            <person name="Gonzalez J."/>
            <person name="Henrissat B."/>
            <person name="Kuo A."/>
            <person name="Liang C."/>
            <person name="Lipzen A."/>
            <person name="Lutzoni F."/>
            <person name="Magnuson J."/>
            <person name="Mondo S."/>
            <person name="Nolan M."/>
            <person name="Ohm R."/>
            <person name="Pangilinan J."/>
            <person name="Park H.-J."/>
            <person name="Ramirez L."/>
            <person name="Alfaro M."/>
            <person name="Sun H."/>
            <person name="Tritt A."/>
            <person name="Yoshinaga Y."/>
            <person name="Zwiers L.-H."/>
            <person name="Turgeon B."/>
            <person name="Goodwin S."/>
            <person name="Spatafora J."/>
            <person name="Crous P."/>
            <person name="Grigoriev I."/>
        </authorList>
    </citation>
    <scope>NUCLEOTIDE SEQUENCE</scope>
    <source>
        <strain evidence="2">CBS 480.64</strain>
    </source>
</reference>
<feature type="compositionally biased region" description="Basic and acidic residues" evidence="1">
    <location>
        <begin position="220"/>
        <end position="233"/>
    </location>
</feature>
<dbReference type="OrthoDB" id="3897620at2759"/>
<sequence>MMRKASESKAYRLFPPSGESPTPKGKLQKPPGPQIPRSPSVSGSPGRNKVAPIPRSPSFSGSPGQHKFRYASRHLGSAIAWRSRKSSVTELRPMSTVQEQPMDSPTVPVRMRLDFEAQDADSEDCGHSDDEAKAADFTPPVSPKNIIIQESSPVSPMHTVGARDSVAISRYATAWHDSSSDESLPPPPPPPPKSPGIVKARKSAIEANARRVTLTPSKPTKIDRPRPSVRDSISKPVPRLPLSTAQQARRRSQQGSSDERPPPAPLKDGNIAKPEAEPVPTLDGEKTPTLHMTTPKPAEPRKSHGTLHRRQESDDRRGRERRVSLIPADNVDHLRTLILEKGATPELPKRAARTDRLDQIDPTMTLVNLTRQTEALHVRYATLRFDRQKLTTSIQNSLKERAEPETLLDLHLSLAAVSSSMDICFAKLHSLECQKDEAMRAVIRQCTARAQSREHMRKGIKTSDPFRSSKRHSRQTDRRMSRRMRGESPPPLVTRPTVPRRDSSTLESPDEDVAAAAVAAVAAVASVVPEPESVPDQDVPFCASPTLPTFSTPFRNAAARWGPPGPAPTAPLPPPPRKGTDDSQTSLRTCSSPARSASTAASTAPSLGSPVEEKPSLP</sequence>